<keyword evidence="3" id="KW-1185">Reference proteome</keyword>
<dbReference type="AlphaFoldDB" id="A0A5B7IYZ4"/>
<reference evidence="2 3" key="1">
    <citation type="submission" date="2019-05" db="EMBL/GenBank/DDBJ databases">
        <title>Another draft genome of Portunus trituberculatus and its Hox gene families provides insights of decapod evolution.</title>
        <authorList>
            <person name="Jeong J.-H."/>
            <person name="Song I."/>
            <person name="Kim S."/>
            <person name="Choi T."/>
            <person name="Kim D."/>
            <person name="Ryu S."/>
            <person name="Kim W."/>
        </authorList>
    </citation>
    <scope>NUCLEOTIDE SEQUENCE [LARGE SCALE GENOMIC DNA]</scope>
    <source>
        <tissue evidence="2">Muscle</tissue>
    </source>
</reference>
<dbReference type="OrthoDB" id="6505912at2759"/>
<dbReference type="EMBL" id="VSRR010082021">
    <property type="protein sequence ID" value="MPC89740.1"/>
    <property type="molecule type" value="Genomic_DNA"/>
</dbReference>
<evidence type="ECO:0000256" key="1">
    <source>
        <dbReference type="SAM" id="MobiDB-lite"/>
    </source>
</evidence>
<accession>A0A5B7IYZ4</accession>
<sequence>MSSVSGSGGNRGGNSGEKCGGHEEDEAQDDPEEDGQQEQNVQPGEPTTRQLMEILITFSRLTEQLEEYDRRPYPRSILQPSLDQVMNIYEDLYMSHVNARHQSLITGYFSQSQAANAHANITAEPGEDEEDVDDLLGLLQEDDITLDFDGFEAEVALSAGGDAQTMEEGASSQ</sequence>
<organism evidence="2 3">
    <name type="scientific">Portunus trituberculatus</name>
    <name type="common">Swimming crab</name>
    <name type="synonym">Neptunus trituberculatus</name>
    <dbReference type="NCBI Taxonomy" id="210409"/>
    <lineage>
        <taxon>Eukaryota</taxon>
        <taxon>Metazoa</taxon>
        <taxon>Ecdysozoa</taxon>
        <taxon>Arthropoda</taxon>
        <taxon>Crustacea</taxon>
        <taxon>Multicrustacea</taxon>
        <taxon>Malacostraca</taxon>
        <taxon>Eumalacostraca</taxon>
        <taxon>Eucarida</taxon>
        <taxon>Decapoda</taxon>
        <taxon>Pleocyemata</taxon>
        <taxon>Brachyura</taxon>
        <taxon>Eubrachyura</taxon>
        <taxon>Portunoidea</taxon>
        <taxon>Portunidae</taxon>
        <taxon>Portuninae</taxon>
        <taxon>Portunus</taxon>
    </lineage>
</organism>
<gene>
    <name evidence="2" type="ORF">E2C01_084699</name>
</gene>
<comment type="caution">
    <text evidence="2">The sequence shown here is derived from an EMBL/GenBank/DDBJ whole genome shotgun (WGS) entry which is preliminary data.</text>
</comment>
<feature type="region of interest" description="Disordered" evidence="1">
    <location>
        <begin position="1"/>
        <end position="49"/>
    </location>
</feature>
<proteinExistence type="predicted"/>
<evidence type="ECO:0000313" key="2">
    <source>
        <dbReference type="EMBL" id="MPC89740.1"/>
    </source>
</evidence>
<feature type="compositionally biased region" description="Polar residues" evidence="1">
    <location>
        <begin position="40"/>
        <end position="49"/>
    </location>
</feature>
<dbReference type="Proteomes" id="UP000324222">
    <property type="component" value="Unassembled WGS sequence"/>
</dbReference>
<feature type="compositionally biased region" description="Gly residues" evidence="1">
    <location>
        <begin position="1"/>
        <end position="15"/>
    </location>
</feature>
<protein>
    <submittedName>
        <fullName evidence="2">Uncharacterized protein</fullName>
    </submittedName>
</protein>
<feature type="compositionally biased region" description="Acidic residues" evidence="1">
    <location>
        <begin position="23"/>
        <end position="36"/>
    </location>
</feature>
<name>A0A5B7IYZ4_PORTR</name>
<evidence type="ECO:0000313" key="3">
    <source>
        <dbReference type="Proteomes" id="UP000324222"/>
    </source>
</evidence>